<keyword evidence="9" id="KW-0223">Dioxygenase</keyword>
<accession>A0ABY6D5Q0</accession>
<dbReference type="InterPro" id="IPR017941">
    <property type="entry name" value="Rieske_2Fe-2S"/>
</dbReference>
<dbReference type="InterPro" id="IPR015881">
    <property type="entry name" value="ARHD_Rieske_2Fe_2S"/>
</dbReference>
<evidence type="ECO:0000256" key="2">
    <source>
        <dbReference type="ARBA" id="ARBA00022714"/>
    </source>
</evidence>
<name>A0ABY6D5Q0_9RHOB</name>
<keyword evidence="2" id="KW-0001">2Fe-2S</keyword>
<protein>
    <submittedName>
        <fullName evidence="9">Aromatic ring-hydroxylating dioxygenase subunit alpha</fullName>
    </submittedName>
</protein>
<evidence type="ECO:0000313" key="9">
    <source>
        <dbReference type="EMBL" id="UXX81475.1"/>
    </source>
</evidence>
<sequence>MTIEGNSIWSKATYKDTKGPIDQATTLPPEVYKSQEWYDKEIETIFMKSWLVATREEEIPNPGDYVRLDIIGEPLIILRDQTGTIRALSASCRHRGSELVSGKGNCRLLVCPYHAWSYSLTGELKAAPSMEDAKDFDKSEHSLPSIRAETWAGFVFINFDKDAKPLLESLGGLPKRFESYKMENMKVTQKWENTFKANWKVWVENSREGYHVRTVHRESLDTYYPGAKVKKFLAEGVPSVYEINTSDNENGLYVPRDATLPFVEGLSEQDAACTHFVVHYPHLLLNLPPDRITFHQYFPEGPEWTRIVTWCCFPESTIELENFERDAEEKYYPPMELFIAEDKGICELVQRGIGGRMAERGRFCPTEEKTVHEFASYVVDHVLGDEDKPASADERNISEKMEFQS</sequence>
<dbReference type="InterPro" id="IPR036922">
    <property type="entry name" value="Rieske_2Fe-2S_sf"/>
</dbReference>
<evidence type="ECO:0000256" key="6">
    <source>
        <dbReference type="ARBA" id="ARBA00023014"/>
    </source>
</evidence>
<dbReference type="RefSeq" id="WP_263046675.1">
    <property type="nucleotide sequence ID" value="NZ_CP106737.1"/>
</dbReference>
<keyword evidence="10" id="KW-1185">Reference proteome</keyword>
<keyword evidence="9" id="KW-0614">Plasmid</keyword>
<keyword evidence="3" id="KW-0479">Metal-binding</keyword>
<evidence type="ECO:0000259" key="8">
    <source>
        <dbReference type="PROSITE" id="PS51296"/>
    </source>
</evidence>
<dbReference type="InterPro" id="IPR015879">
    <property type="entry name" value="Ring_hydroxy_dOase_asu_C_dom"/>
</dbReference>
<comment type="cofactor">
    <cofactor evidence="1">
        <name>Fe cation</name>
        <dbReference type="ChEBI" id="CHEBI:24875"/>
    </cofactor>
</comment>
<keyword evidence="5" id="KW-0408">Iron</keyword>
<dbReference type="PANTHER" id="PTHR43756">
    <property type="entry name" value="CHOLINE MONOOXYGENASE, CHLOROPLASTIC"/>
    <property type="match status" value="1"/>
</dbReference>
<dbReference type="CDD" id="cd03469">
    <property type="entry name" value="Rieske_RO_Alpha_N"/>
    <property type="match status" value="1"/>
</dbReference>
<evidence type="ECO:0000256" key="3">
    <source>
        <dbReference type="ARBA" id="ARBA00022723"/>
    </source>
</evidence>
<proteinExistence type="predicted"/>
<dbReference type="PANTHER" id="PTHR43756:SF5">
    <property type="entry name" value="CHOLINE MONOOXYGENASE, CHLOROPLASTIC"/>
    <property type="match status" value="1"/>
</dbReference>
<dbReference type="PROSITE" id="PS00570">
    <property type="entry name" value="RING_HYDROXYL_ALPHA"/>
    <property type="match status" value="1"/>
</dbReference>
<evidence type="ECO:0000256" key="1">
    <source>
        <dbReference type="ARBA" id="ARBA00001962"/>
    </source>
</evidence>
<evidence type="ECO:0000313" key="10">
    <source>
        <dbReference type="Proteomes" id="UP001064087"/>
    </source>
</evidence>
<evidence type="ECO:0000256" key="4">
    <source>
        <dbReference type="ARBA" id="ARBA00023002"/>
    </source>
</evidence>
<dbReference type="EMBL" id="CP106737">
    <property type="protein sequence ID" value="UXX81475.1"/>
    <property type="molecule type" value="Genomic_DNA"/>
</dbReference>
<keyword evidence="6" id="KW-0411">Iron-sulfur</keyword>
<dbReference type="GO" id="GO:0051213">
    <property type="term" value="F:dioxygenase activity"/>
    <property type="evidence" value="ECO:0007669"/>
    <property type="project" value="UniProtKB-KW"/>
</dbReference>
<evidence type="ECO:0000256" key="7">
    <source>
        <dbReference type="ARBA" id="ARBA00023027"/>
    </source>
</evidence>
<dbReference type="InterPro" id="IPR001663">
    <property type="entry name" value="Rng_hydr_dOase-A"/>
</dbReference>
<dbReference type="Gene3D" id="3.90.380.10">
    <property type="entry name" value="Naphthalene 1,2-dioxygenase Alpha Subunit, Chain A, domain 1"/>
    <property type="match status" value="2"/>
</dbReference>
<keyword evidence="4" id="KW-0560">Oxidoreductase</keyword>
<feature type="domain" description="Rieske" evidence="8">
    <location>
        <begin position="50"/>
        <end position="157"/>
    </location>
</feature>
<organism evidence="9 10">
    <name type="scientific">Roseovarius pelagicus</name>
    <dbReference type="NCBI Taxonomy" id="2980108"/>
    <lineage>
        <taxon>Bacteria</taxon>
        <taxon>Pseudomonadati</taxon>
        <taxon>Pseudomonadota</taxon>
        <taxon>Alphaproteobacteria</taxon>
        <taxon>Rhodobacterales</taxon>
        <taxon>Roseobacteraceae</taxon>
        <taxon>Roseovarius</taxon>
    </lineage>
</organism>
<reference evidence="9" key="1">
    <citation type="submission" date="2022-10" db="EMBL/GenBank/DDBJ databases">
        <title>Roseovarius pelagicus sp. nov., isolated from Arctic seawater.</title>
        <authorList>
            <person name="Hong Y.W."/>
            <person name="Hwang C.Y."/>
        </authorList>
    </citation>
    <scope>NUCLEOTIDE SEQUENCE</scope>
    <source>
        <strain evidence="9">HL-MP18</strain>
        <plasmid evidence="9">unnamed2</plasmid>
    </source>
</reference>
<dbReference type="Proteomes" id="UP001064087">
    <property type="component" value="Plasmid unnamed2"/>
</dbReference>
<dbReference type="Gene3D" id="2.102.10.10">
    <property type="entry name" value="Rieske [2Fe-2S] iron-sulphur domain"/>
    <property type="match status" value="1"/>
</dbReference>
<dbReference type="CDD" id="cd00680">
    <property type="entry name" value="RHO_alpha_C"/>
    <property type="match status" value="1"/>
</dbReference>
<dbReference type="PRINTS" id="PR00090">
    <property type="entry name" value="RNGDIOXGNASE"/>
</dbReference>
<geneLocation type="plasmid" evidence="9 10">
    <name>unnamed2</name>
</geneLocation>
<keyword evidence="7" id="KW-0520">NAD</keyword>
<dbReference type="Pfam" id="PF00355">
    <property type="entry name" value="Rieske"/>
    <property type="match status" value="1"/>
</dbReference>
<dbReference type="Pfam" id="PF00848">
    <property type="entry name" value="Ring_hydroxyl_A"/>
    <property type="match status" value="1"/>
</dbReference>
<dbReference type="SUPFAM" id="SSF55961">
    <property type="entry name" value="Bet v1-like"/>
    <property type="match status" value="1"/>
</dbReference>
<dbReference type="PROSITE" id="PS51296">
    <property type="entry name" value="RIESKE"/>
    <property type="match status" value="1"/>
</dbReference>
<dbReference type="SUPFAM" id="SSF50022">
    <property type="entry name" value="ISP domain"/>
    <property type="match status" value="1"/>
</dbReference>
<gene>
    <name evidence="9" type="ORF">N7U68_01035</name>
</gene>
<evidence type="ECO:0000256" key="5">
    <source>
        <dbReference type="ARBA" id="ARBA00023004"/>
    </source>
</evidence>